<evidence type="ECO:0000259" key="9">
    <source>
        <dbReference type="Pfam" id="PF06750"/>
    </source>
</evidence>
<dbReference type="Gene3D" id="1.20.120.1220">
    <property type="match status" value="1"/>
</dbReference>
<accession>A0A8J6J3P6</accession>
<comment type="caution">
    <text evidence="10">The sequence shown here is derived from an EMBL/GenBank/DDBJ whole genome shotgun (WGS) entry which is preliminary data.</text>
</comment>
<dbReference type="EMBL" id="JACOPN010000004">
    <property type="protein sequence ID" value="MBC5717035.1"/>
    <property type="molecule type" value="Genomic_DNA"/>
</dbReference>
<keyword evidence="6 7" id="KW-0472">Membrane</keyword>
<name>A0A8J6J3P6_9FIRM</name>
<organism evidence="10 11">
    <name type="scientific">Flintibacter faecis</name>
    <dbReference type="NCBI Taxonomy" id="2763047"/>
    <lineage>
        <taxon>Bacteria</taxon>
        <taxon>Bacillati</taxon>
        <taxon>Bacillota</taxon>
        <taxon>Clostridia</taxon>
        <taxon>Eubacteriales</taxon>
        <taxon>Flintibacter</taxon>
    </lineage>
</organism>
<evidence type="ECO:0000256" key="7">
    <source>
        <dbReference type="SAM" id="Phobius"/>
    </source>
</evidence>
<dbReference type="GO" id="GO:0005886">
    <property type="term" value="C:plasma membrane"/>
    <property type="evidence" value="ECO:0007669"/>
    <property type="project" value="UniProtKB-SubCell"/>
</dbReference>
<dbReference type="InterPro" id="IPR000045">
    <property type="entry name" value="Prepilin_IV_endopep_pep"/>
</dbReference>
<feature type="transmembrane region" description="Helical" evidence="7">
    <location>
        <begin position="238"/>
        <end position="257"/>
    </location>
</feature>
<evidence type="ECO:0000256" key="4">
    <source>
        <dbReference type="ARBA" id="ARBA00022692"/>
    </source>
</evidence>
<evidence type="ECO:0000256" key="1">
    <source>
        <dbReference type="ARBA" id="ARBA00004651"/>
    </source>
</evidence>
<evidence type="ECO:0000259" key="8">
    <source>
        <dbReference type="Pfam" id="PF01478"/>
    </source>
</evidence>
<keyword evidence="4 7" id="KW-0812">Transmembrane</keyword>
<dbReference type="Pfam" id="PF06750">
    <property type="entry name" value="A24_N_bact"/>
    <property type="match status" value="1"/>
</dbReference>
<evidence type="ECO:0000313" key="10">
    <source>
        <dbReference type="EMBL" id="MBC5717035.1"/>
    </source>
</evidence>
<feature type="transmembrane region" description="Helical" evidence="7">
    <location>
        <begin position="110"/>
        <end position="126"/>
    </location>
</feature>
<dbReference type="AlphaFoldDB" id="A0A8J6J3P6"/>
<keyword evidence="5 7" id="KW-1133">Transmembrane helix</keyword>
<protein>
    <submittedName>
        <fullName evidence="10">Prepilin peptidase</fullName>
    </submittedName>
</protein>
<dbReference type="PANTHER" id="PTHR30487">
    <property type="entry name" value="TYPE 4 PREPILIN-LIKE PROTEINS LEADER PEPTIDE-PROCESSING ENZYME"/>
    <property type="match status" value="1"/>
</dbReference>
<keyword evidence="11" id="KW-1185">Reference proteome</keyword>
<feature type="transmembrane region" description="Helical" evidence="7">
    <location>
        <begin position="6"/>
        <end position="39"/>
    </location>
</feature>
<keyword evidence="3" id="KW-1003">Cell membrane</keyword>
<dbReference type="GO" id="GO:0004190">
    <property type="term" value="F:aspartic-type endopeptidase activity"/>
    <property type="evidence" value="ECO:0007669"/>
    <property type="project" value="InterPro"/>
</dbReference>
<dbReference type="Pfam" id="PF01478">
    <property type="entry name" value="Peptidase_A24"/>
    <property type="match status" value="1"/>
</dbReference>
<dbReference type="GO" id="GO:0006465">
    <property type="term" value="P:signal peptide processing"/>
    <property type="evidence" value="ECO:0007669"/>
    <property type="project" value="TreeGrafter"/>
</dbReference>
<dbReference type="RefSeq" id="WP_186878357.1">
    <property type="nucleotide sequence ID" value="NZ_JACOPN010000004.1"/>
</dbReference>
<feature type="transmembrane region" description="Helical" evidence="7">
    <location>
        <begin position="196"/>
        <end position="226"/>
    </location>
</feature>
<comment type="similarity">
    <text evidence="2">Belongs to the peptidase A24 family.</text>
</comment>
<feature type="domain" description="Prepilin type IV endopeptidase peptidase" evidence="8">
    <location>
        <begin position="114"/>
        <end position="224"/>
    </location>
</feature>
<reference evidence="10" key="1">
    <citation type="submission" date="2020-08" db="EMBL/GenBank/DDBJ databases">
        <title>Genome public.</title>
        <authorList>
            <person name="Liu C."/>
            <person name="Sun Q."/>
        </authorList>
    </citation>
    <scope>NUCLEOTIDE SEQUENCE</scope>
    <source>
        <strain evidence="10">BX5</strain>
    </source>
</reference>
<gene>
    <name evidence="10" type="ORF">H8S55_06860</name>
</gene>
<dbReference type="InterPro" id="IPR050882">
    <property type="entry name" value="Prepilin_peptidase/N-MTase"/>
</dbReference>
<proteinExistence type="inferred from homology"/>
<dbReference type="Proteomes" id="UP000602260">
    <property type="component" value="Unassembled WGS sequence"/>
</dbReference>
<evidence type="ECO:0000313" key="11">
    <source>
        <dbReference type="Proteomes" id="UP000602260"/>
    </source>
</evidence>
<feature type="transmembrane region" description="Helical" evidence="7">
    <location>
        <begin position="163"/>
        <end position="184"/>
    </location>
</feature>
<comment type="subcellular location">
    <subcellularLocation>
        <location evidence="1">Cell membrane</location>
        <topology evidence="1">Multi-pass membrane protein</topology>
    </subcellularLocation>
</comment>
<dbReference type="PANTHER" id="PTHR30487:SF0">
    <property type="entry name" value="PREPILIN LEADER PEPTIDASE_N-METHYLTRANSFERASE-RELATED"/>
    <property type="match status" value="1"/>
</dbReference>
<evidence type="ECO:0000256" key="5">
    <source>
        <dbReference type="ARBA" id="ARBA00022989"/>
    </source>
</evidence>
<feature type="domain" description="Prepilin peptidase A24 N-terminal" evidence="9">
    <location>
        <begin position="21"/>
        <end position="104"/>
    </location>
</feature>
<dbReference type="InterPro" id="IPR010627">
    <property type="entry name" value="Prepilin_pept_A24_N"/>
</dbReference>
<evidence type="ECO:0000256" key="3">
    <source>
        <dbReference type="ARBA" id="ARBA00022475"/>
    </source>
</evidence>
<sequence>MNDLFSVAPLVVVECLALAALLGAVLASFVGCAVARSLAGQSFLTGRSRCDSCGHVLGPFELVPVFSWLRQKGRCRWCGANIPARCPVTEGLTAAAFGAFVWRYGVSLQTMEYLIFTLILLAVALVDWDTGFISDGLLLAGILDFVLLTLLRGEGAAALGRGLLAGAALAVPLLLIVLVMDRVLGRESMGGGDIKLFFTVGLFGSLRTDLLVLLLACLIGIGLAFVPQKTAHEGEPSGAIPFGPAISAAAVLSLLWGEPFVAAYLNLFV</sequence>
<evidence type="ECO:0000256" key="2">
    <source>
        <dbReference type="ARBA" id="ARBA00005801"/>
    </source>
</evidence>
<evidence type="ECO:0000256" key="6">
    <source>
        <dbReference type="ARBA" id="ARBA00023136"/>
    </source>
</evidence>